<dbReference type="EMBL" id="OB663349">
    <property type="protein sequence ID" value="CAD7231277.1"/>
    <property type="molecule type" value="Genomic_DNA"/>
</dbReference>
<name>A0A7R8ZR77_9CRUS</name>
<evidence type="ECO:0000313" key="1">
    <source>
        <dbReference type="EMBL" id="CAD7231277.1"/>
    </source>
</evidence>
<proteinExistence type="predicted"/>
<dbReference type="OrthoDB" id="1734229at2759"/>
<gene>
    <name evidence="1" type="ORF">CTOB1V02_LOCUS9126</name>
</gene>
<protein>
    <submittedName>
        <fullName evidence="1">Uncharacterized protein</fullName>
    </submittedName>
</protein>
<reference evidence="1" key="1">
    <citation type="submission" date="2020-11" db="EMBL/GenBank/DDBJ databases">
        <authorList>
            <person name="Tran Van P."/>
        </authorList>
    </citation>
    <scope>NUCLEOTIDE SEQUENCE</scope>
</reference>
<organism evidence="1">
    <name type="scientific">Cyprideis torosa</name>
    <dbReference type="NCBI Taxonomy" id="163714"/>
    <lineage>
        <taxon>Eukaryota</taxon>
        <taxon>Metazoa</taxon>
        <taxon>Ecdysozoa</taxon>
        <taxon>Arthropoda</taxon>
        <taxon>Crustacea</taxon>
        <taxon>Oligostraca</taxon>
        <taxon>Ostracoda</taxon>
        <taxon>Podocopa</taxon>
        <taxon>Podocopida</taxon>
        <taxon>Cytherocopina</taxon>
        <taxon>Cytheroidea</taxon>
        <taxon>Cytherideidae</taxon>
        <taxon>Cyprideis</taxon>
    </lineage>
</organism>
<accession>A0A7R8ZR77</accession>
<dbReference type="AlphaFoldDB" id="A0A7R8ZR77"/>
<sequence length="88" mass="9874">MSHFNLEEGSVSKVEEKERFKNFEVMSVLAMLAIASLVPGGTRLYSSSRRNARYNGNELFCYWIPPSPGPGENTDVVIILRLKANRAL</sequence>